<dbReference type="PANTHER" id="PTHR43649">
    <property type="entry name" value="ARABINOSE-BINDING PROTEIN-RELATED"/>
    <property type="match status" value="1"/>
</dbReference>
<evidence type="ECO:0000256" key="1">
    <source>
        <dbReference type="SAM" id="MobiDB-lite"/>
    </source>
</evidence>
<feature type="region of interest" description="Disordered" evidence="1">
    <location>
        <begin position="28"/>
        <end position="51"/>
    </location>
</feature>
<feature type="signal peptide" evidence="2">
    <location>
        <begin position="1"/>
        <end position="22"/>
    </location>
</feature>
<dbReference type="OrthoDB" id="54751at2"/>
<dbReference type="AlphaFoldDB" id="A0A6A8DB92"/>
<dbReference type="Gene3D" id="3.40.190.10">
    <property type="entry name" value="Periplasmic binding protein-like II"/>
    <property type="match status" value="2"/>
</dbReference>
<dbReference type="EMBL" id="WJNG01000006">
    <property type="protein sequence ID" value="MRH42784.1"/>
    <property type="molecule type" value="Genomic_DNA"/>
</dbReference>
<dbReference type="Proteomes" id="UP000799092">
    <property type="component" value="Unassembled WGS sequence"/>
</dbReference>
<comment type="caution">
    <text evidence="3">The sequence shown here is derived from an EMBL/GenBank/DDBJ whole genome shotgun (WGS) entry which is preliminary data.</text>
</comment>
<evidence type="ECO:0000313" key="3">
    <source>
        <dbReference type="EMBL" id="MRH42784.1"/>
    </source>
</evidence>
<evidence type="ECO:0000313" key="4">
    <source>
        <dbReference type="Proteomes" id="UP000799092"/>
    </source>
</evidence>
<dbReference type="PANTHER" id="PTHR43649:SF12">
    <property type="entry name" value="DIACETYLCHITOBIOSE BINDING PROTEIN DASA"/>
    <property type="match status" value="1"/>
</dbReference>
<organism evidence="3 4">
    <name type="scientific">Aquibacillus halophilus</name>
    <dbReference type="NCBI Taxonomy" id="930132"/>
    <lineage>
        <taxon>Bacteria</taxon>
        <taxon>Bacillati</taxon>
        <taxon>Bacillota</taxon>
        <taxon>Bacilli</taxon>
        <taxon>Bacillales</taxon>
        <taxon>Bacillaceae</taxon>
        <taxon>Aquibacillus</taxon>
    </lineage>
</organism>
<dbReference type="PROSITE" id="PS51257">
    <property type="entry name" value="PROKAR_LIPOPROTEIN"/>
    <property type="match status" value="1"/>
</dbReference>
<evidence type="ECO:0000256" key="2">
    <source>
        <dbReference type="SAM" id="SignalP"/>
    </source>
</evidence>
<keyword evidence="4" id="KW-1185">Reference proteome</keyword>
<name>A0A6A8DB92_9BACI</name>
<accession>A0A6A8DB92</accession>
<protein>
    <submittedName>
        <fullName evidence="3">ABC transporter substrate-binding protein</fullName>
    </submittedName>
</protein>
<dbReference type="RefSeq" id="WP_153736427.1">
    <property type="nucleotide sequence ID" value="NZ_WJNG01000006.1"/>
</dbReference>
<feature type="compositionally biased region" description="Acidic residues" evidence="1">
    <location>
        <begin position="35"/>
        <end position="51"/>
    </location>
</feature>
<proteinExistence type="predicted"/>
<dbReference type="InterPro" id="IPR050490">
    <property type="entry name" value="Bact_solute-bd_prot1"/>
</dbReference>
<gene>
    <name evidence="3" type="ORF">GH741_08800</name>
</gene>
<feature type="chain" id="PRO_5039445338" evidence="2">
    <location>
        <begin position="23"/>
        <end position="571"/>
    </location>
</feature>
<sequence>MLFKKNYLLLGFVLMFLLFVVACSDDESTSNTDDSNTESESSSDTDGEGEVEQQEVVTFDFFDASGPDTDINTSETTLGKQFEEATGVNFDIEHIVGDVNQKIGTMIASGDYPELLNAEQSTDAVIDAGGFVPLNDLIKDHAPNLYKMYEPYWELMKRDDENIYIISSGAPNGYAKPVTQNQGAWWIKRSVLKELGYPHPETLDEYFDIIETYKEDNPTIDGADTIGFTALTYDWRFFALSNQPNHLAGYPNDGGVYVDMDTMDATIYADKEMTHRWLEKLNDVNNKGLFDREAFTQNYDEYLAKITSGRLLGFFDYGWQVGPAFDTLEADDDIYNDYMAFPVTFEKDIKDQYLDPVAYVASPGMGITTGTSEEDQIKIIKYFDHLAKIETQKLIMWGVEGEHYEVDEDGRYTRTMEQIELTSDLEYRDSYGFSYFEWGWPRMSGKFDDGNAVEPPTQPEVATLMYTEGDQEFLDAYDITTFTENFAAPDERPWFPAWDTPIETGSPAAIYAQQINDLMVRAYPAIINAEPSEFESKWEEYKAEVAELPYEAYEETITESVKNKAAKLSGN</sequence>
<keyword evidence="2" id="KW-0732">Signal</keyword>
<dbReference type="SUPFAM" id="SSF53850">
    <property type="entry name" value="Periplasmic binding protein-like II"/>
    <property type="match status" value="1"/>
</dbReference>
<reference evidence="3" key="1">
    <citation type="submission" date="2019-11" db="EMBL/GenBank/DDBJ databases">
        <authorList>
            <person name="Li J."/>
        </authorList>
    </citation>
    <scope>NUCLEOTIDE SEQUENCE</scope>
    <source>
        <strain evidence="3">B6B</strain>
    </source>
</reference>